<name>A0A328APZ7_9CAUL</name>
<sequence>MKYEVIEAGGEWVVRHRGCEVGRFEAQRLALQHISQRLKEGEPAGVASLALKFAARTAPDEVR</sequence>
<protein>
    <recommendedName>
        <fullName evidence="3">DUF2188 domain-containing protein</fullName>
    </recommendedName>
</protein>
<evidence type="ECO:0008006" key="3">
    <source>
        <dbReference type="Google" id="ProtNLM"/>
    </source>
</evidence>
<organism evidence="1 2">
    <name type="scientific">Phenylobacterium deserti</name>
    <dbReference type="NCBI Taxonomy" id="1914756"/>
    <lineage>
        <taxon>Bacteria</taxon>
        <taxon>Pseudomonadati</taxon>
        <taxon>Pseudomonadota</taxon>
        <taxon>Alphaproteobacteria</taxon>
        <taxon>Caulobacterales</taxon>
        <taxon>Caulobacteraceae</taxon>
        <taxon>Phenylobacterium</taxon>
    </lineage>
</organism>
<evidence type="ECO:0000313" key="1">
    <source>
        <dbReference type="EMBL" id="RAK56667.1"/>
    </source>
</evidence>
<evidence type="ECO:0000313" key="2">
    <source>
        <dbReference type="Proteomes" id="UP000249725"/>
    </source>
</evidence>
<dbReference type="EMBL" id="QFYR01000001">
    <property type="protein sequence ID" value="RAK56667.1"/>
    <property type="molecule type" value="Genomic_DNA"/>
</dbReference>
<keyword evidence="2" id="KW-1185">Reference proteome</keyword>
<dbReference type="RefSeq" id="WP_111513018.1">
    <property type="nucleotide sequence ID" value="NZ_QFYR01000001.1"/>
</dbReference>
<proteinExistence type="predicted"/>
<comment type="caution">
    <text evidence="1">The sequence shown here is derived from an EMBL/GenBank/DDBJ whole genome shotgun (WGS) entry which is preliminary data.</text>
</comment>
<dbReference type="Proteomes" id="UP000249725">
    <property type="component" value="Unassembled WGS sequence"/>
</dbReference>
<gene>
    <name evidence="1" type="ORF">DJ018_01420</name>
</gene>
<dbReference type="AlphaFoldDB" id="A0A328APZ7"/>
<accession>A0A328APZ7</accession>
<dbReference type="OrthoDB" id="1347914at28211"/>
<reference evidence="2" key="1">
    <citation type="submission" date="2018-05" db="EMBL/GenBank/DDBJ databases">
        <authorList>
            <person name="Li X."/>
        </authorList>
    </citation>
    <scope>NUCLEOTIDE SEQUENCE [LARGE SCALE GENOMIC DNA]</scope>
    <source>
        <strain evidence="2">YIM 73061</strain>
    </source>
</reference>